<dbReference type="RefSeq" id="WP_092342315.1">
    <property type="nucleotide sequence ID" value="NZ_FNIB01000020.1"/>
</dbReference>
<protein>
    <submittedName>
        <fullName evidence="1">Uncharacterized protein</fullName>
    </submittedName>
</protein>
<dbReference type="STRING" id="1424659.SAMN05216368_12031"/>
<reference evidence="2 4" key="2">
    <citation type="submission" date="2019-03" db="EMBL/GenBank/DDBJ databases">
        <title>Genomics of glacier-inhabiting Cryobacterium strains.</title>
        <authorList>
            <person name="Liu Q."/>
            <person name="Xin Y.-H."/>
        </authorList>
    </citation>
    <scope>NUCLEOTIDE SEQUENCE [LARGE SCALE GENOMIC DNA]</scope>
    <source>
        <strain evidence="2 4">Hh8</strain>
    </source>
</reference>
<organism evidence="1 3">
    <name type="scientific">Cryobacterium flavum</name>
    <dbReference type="NCBI Taxonomy" id="1424659"/>
    <lineage>
        <taxon>Bacteria</taxon>
        <taxon>Bacillati</taxon>
        <taxon>Actinomycetota</taxon>
        <taxon>Actinomycetes</taxon>
        <taxon>Micrococcales</taxon>
        <taxon>Microbacteriaceae</taxon>
        <taxon>Cryobacterium</taxon>
    </lineage>
</organism>
<gene>
    <name evidence="2" type="ORF">E3O21_00160</name>
    <name evidence="1" type="ORF">SAMN05216368_12031</name>
</gene>
<name>A0A4R8VFM6_9MICO</name>
<dbReference type="EMBL" id="SOFD01000001">
    <property type="protein sequence ID" value="TFB82394.1"/>
    <property type="molecule type" value="Genomic_DNA"/>
</dbReference>
<proteinExistence type="predicted"/>
<evidence type="ECO:0000313" key="2">
    <source>
        <dbReference type="EMBL" id="TFB82394.1"/>
    </source>
</evidence>
<keyword evidence="4" id="KW-1185">Reference proteome</keyword>
<evidence type="ECO:0000313" key="3">
    <source>
        <dbReference type="Proteomes" id="UP000199639"/>
    </source>
</evidence>
<evidence type="ECO:0000313" key="1">
    <source>
        <dbReference type="EMBL" id="SDO50464.1"/>
    </source>
</evidence>
<dbReference type="Proteomes" id="UP000199639">
    <property type="component" value="Unassembled WGS sequence"/>
</dbReference>
<dbReference type="AlphaFoldDB" id="A0A4R8VFM6"/>
<reference evidence="1 3" key="1">
    <citation type="submission" date="2016-10" db="EMBL/GenBank/DDBJ databases">
        <authorList>
            <person name="Varghese N."/>
            <person name="Submissions S."/>
        </authorList>
    </citation>
    <scope>NUCLEOTIDE SEQUENCE [LARGE SCALE GENOMIC DNA]</scope>
    <source>
        <strain evidence="1 3">CGMCC 1.11215</strain>
    </source>
</reference>
<dbReference type="EMBL" id="FNIB01000020">
    <property type="protein sequence ID" value="SDO50464.1"/>
    <property type="molecule type" value="Genomic_DNA"/>
</dbReference>
<sequence length="126" mass="14267">MLSAIYVRFEATVANSRGVTPGIFALANELAHSNKLSDEDFVWWRENNDWFNAAYANPGAIDSTLFDRSVHPRTVCWFKTSANHLLTRATGYLNLLDRYGVGWVERRSKDPGLILYEDDVQVVVAT</sequence>
<evidence type="ECO:0000313" key="4">
    <source>
        <dbReference type="Proteomes" id="UP000298252"/>
    </source>
</evidence>
<dbReference type="Proteomes" id="UP000298252">
    <property type="component" value="Unassembled WGS sequence"/>
</dbReference>
<accession>A0A4R8VFM6</accession>